<proteinExistence type="predicted"/>
<feature type="transmembrane region" description="Helical" evidence="1">
    <location>
        <begin position="465"/>
        <end position="483"/>
    </location>
</feature>
<organism evidence="2 3">
    <name type="scientific">Levilactobacillus zymae</name>
    <dbReference type="NCBI Taxonomy" id="267363"/>
    <lineage>
        <taxon>Bacteria</taxon>
        <taxon>Bacillati</taxon>
        <taxon>Bacillota</taxon>
        <taxon>Bacilli</taxon>
        <taxon>Lactobacillales</taxon>
        <taxon>Lactobacillaceae</taxon>
        <taxon>Levilactobacillus</taxon>
    </lineage>
</organism>
<reference evidence="2 3" key="1">
    <citation type="submission" date="2019-07" db="EMBL/GenBank/DDBJ databases">
        <title>Whole genome shotgun sequence of Lactobacillus zymae NBRC 107157.</title>
        <authorList>
            <person name="Hosoyama A."/>
            <person name="Uohara A."/>
            <person name="Ohji S."/>
            <person name="Ichikawa N."/>
        </authorList>
    </citation>
    <scope>NUCLEOTIDE SEQUENCE [LARGE SCALE GENOMIC DNA]</scope>
    <source>
        <strain evidence="2 3">NBRC 107157</strain>
    </source>
</reference>
<evidence type="ECO:0000313" key="3">
    <source>
        <dbReference type="Proteomes" id="UP000321794"/>
    </source>
</evidence>
<protein>
    <submittedName>
        <fullName evidence="2">Uncharacterized protein</fullName>
    </submittedName>
</protein>
<feature type="transmembrane region" description="Helical" evidence="1">
    <location>
        <begin position="198"/>
        <end position="215"/>
    </location>
</feature>
<dbReference type="RefSeq" id="WP_057732335.1">
    <property type="nucleotide sequence ID" value="NZ_BJZK01000020.1"/>
</dbReference>
<keyword evidence="1" id="KW-0472">Membrane</keyword>
<dbReference type="EMBL" id="BJZK01000020">
    <property type="protein sequence ID" value="GEO72502.1"/>
    <property type="molecule type" value="Genomic_DNA"/>
</dbReference>
<sequence>MSRLQEFSQRTGRRVTRWLSPATFAMLFAAIVVGGLLFIPPIHGLADNGGFAQILANNGLYPLGGYQTVGYLNPQLGLMRYYDEVRATGWGGFSSQRLFVGLAIGLNKLFFSTSRFDLRFLGLVYYLPFVGAVGLLTRALTQPYRRIRSYVLAAVIVLVFADTSLTLAFNSFYVTPILLITAMTMVGSLLLLPRTTTYRGRLMSLYFLSAALLITSQPQNATLTVSYVIMTVGGFFVFRHPAQRLGLVLGLTVLVACGVTMALALTPQQRSINRYQAFTHGVLHDTKDPSSALTRQGVSQQFALMRENDYYPVNFTELSPDTRYVRQHLTRYVGAGWVLTYYVHHLRQLRQLLDLAAANLMATQVKSVGNYPPHSGHARGAQVKFFTLASTTAGAFFPRRFAFDALLVVALIMVFGVGAYNDLRQQRTYGVVRFFLVVGLLLNLLLVPLLVILTTGVTNLAQNLLLAPISLDLALLILVADLLNHRLWHADDRQVIDDD</sequence>
<feature type="transmembrane region" description="Helical" evidence="1">
    <location>
        <begin position="401"/>
        <end position="420"/>
    </location>
</feature>
<feature type="transmembrane region" description="Helical" evidence="1">
    <location>
        <begin position="245"/>
        <end position="265"/>
    </location>
</feature>
<evidence type="ECO:0000313" key="2">
    <source>
        <dbReference type="EMBL" id="GEO72502.1"/>
    </source>
</evidence>
<name>A0ABQ0X1S4_9LACO</name>
<comment type="caution">
    <text evidence="2">The sequence shown here is derived from an EMBL/GenBank/DDBJ whole genome shotgun (WGS) entry which is preliminary data.</text>
</comment>
<keyword evidence="1" id="KW-1133">Transmembrane helix</keyword>
<keyword evidence="1" id="KW-0812">Transmembrane</keyword>
<feature type="transmembrane region" description="Helical" evidence="1">
    <location>
        <begin position="149"/>
        <end position="167"/>
    </location>
</feature>
<feature type="transmembrane region" description="Helical" evidence="1">
    <location>
        <begin position="173"/>
        <end position="191"/>
    </location>
</feature>
<accession>A0ABQ0X1S4</accession>
<feature type="transmembrane region" description="Helical" evidence="1">
    <location>
        <begin position="221"/>
        <end position="238"/>
    </location>
</feature>
<keyword evidence="3" id="KW-1185">Reference proteome</keyword>
<feature type="transmembrane region" description="Helical" evidence="1">
    <location>
        <begin position="118"/>
        <end position="137"/>
    </location>
</feature>
<gene>
    <name evidence="2" type="ORF">LZY01_16700</name>
</gene>
<feature type="transmembrane region" description="Helical" evidence="1">
    <location>
        <begin position="432"/>
        <end position="453"/>
    </location>
</feature>
<dbReference type="Proteomes" id="UP000321794">
    <property type="component" value="Unassembled WGS sequence"/>
</dbReference>
<evidence type="ECO:0000256" key="1">
    <source>
        <dbReference type="SAM" id="Phobius"/>
    </source>
</evidence>
<feature type="transmembrane region" description="Helical" evidence="1">
    <location>
        <begin position="21"/>
        <end position="39"/>
    </location>
</feature>